<feature type="region of interest" description="Disordered" evidence="1">
    <location>
        <begin position="381"/>
        <end position="546"/>
    </location>
</feature>
<dbReference type="OrthoDB" id="2683861at2759"/>
<feature type="compositionally biased region" description="Basic residues" evidence="1">
    <location>
        <begin position="406"/>
        <end position="423"/>
    </location>
</feature>
<dbReference type="AlphaFoldDB" id="A0A0D7AT65"/>
<evidence type="ECO:0000313" key="2">
    <source>
        <dbReference type="EMBL" id="KIY61175.1"/>
    </source>
</evidence>
<sequence>MPKATSSNSKKILKALGQSRKPVSKNGRRGRKSWVFGTKISFMEKLRPSYMLAKEAGPEAVGLWARSAATRFKLAYGELPLTEDLEEEPEMPDDEDVASWQEGFSEGCKSLSSEEAAESIKALDAFRTKVMQWAYQHFGVAVNGPTANPVALAVTTAIAKSRERRPQYQQPERVYEVLYWTDRHQEDYRRSYAAFCLEHGPKYKAELDQRVRDDAASDEEPMLSDYPSDDDWPAYEKYIPSRERKSQGLKLRREITSKAWADAPDDIRQHVMSQRQQLFDNALEAYESQVDATTGERTLSADDVLRQGAVPMQTIVDTLAREAGVSCHMIIIGRFGTEGRLQVKSVHGGPTADGLMWNQYDRVGFGNVVESALRYGERLFGSSTTTAPPAQESPSGSSPPSPNPPPKRKRRQSKKAGTRKRQRARDSDEDSANDSNDSLDLNDDSESEDDDDLPLKLVTQSRRAQLRRQAQASASRPTTDPLPRPSSNSAAEPTAGEEPTGGQEPPTGEEPTAGGDHEQPSVQNEPAPSPTPPPGHPSAPICPPDPAAVQKEVMRGLSTPTAQTLSLPPTPRPTEPPTGPSIPGFVRNSVPPEDLEFDWVVDDEWPVELKKAFDGLQRGREWGVAWKSLVHSLLVLERAHGFPAAGDDIPIPASSRPAAFTHFNKWRGKWTRIYGITKDGKRCNTALVACRDEWWTWYKSTVLVEGRKNGDTVIQDPDIEWGSMLDYRGAAGFLRVVGSLLWWGDAVHDDSYKPTPTDLLDWHLAVEEVGWTLDTLIPRIRKRRQPKDIDSGRELRAR</sequence>
<name>A0A0D7AT65_9AGAR</name>
<feature type="region of interest" description="Disordered" evidence="1">
    <location>
        <begin position="1"/>
        <end position="30"/>
    </location>
</feature>
<proteinExistence type="predicted"/>
<feature type="region of interest" description="Disordered" evidence="1">
    <location>
        <begin position="561"/>
        <end position="588"/>
    </location>
</feature>
<keyword evidence="3" id="KW-1185">Reference proteome</keyword>
<evidence type="ECO:0000256" key="1">
    <source>
        <dbReference type="SAM" id="MobiDB-lite"/>
    </source>
</evidence>
<accession>A0A0D7AT65</accession>
<gene>
    <name evidence="2" type="ORF">CYLTODRAFT_460077</name>
</gene>
<feature type="compositionally biased region" description="Acidic residues" evidence="1">
    <location>
        <begin position="440"/>
        <end position="452"/>
    </location>
</feature>
<feature type="compositionally biased region" description="Low complexity" evidence="1">
    <location>
        <begin position="460"/>
        <end position="476"/>
    </location>
</feature>
<feature type="compositionally biased region" description="Pro residues" evidence="1">
    <location>
        <begin position="568"/>
        <end position="580"/>
    </location>
</feature>
<dbReference type="Proteomes" id="UP000054007">
    <property type="component" value="Unassembled WGS sequence"/>
</dbReference>
<organism evidence="2 3">
    <name type="scientific">Cylindrobasidium torrendii FP15055 ss-10</name>
    <dbReference type="NCBI Taxonomy" id="1314674"/>
    <lineage>
        <taxon>Eukaryota</taxon>
        <taxon>Fungi</taxon>
        <taxon>Dikarya</taxon>
        <taxon>Basidiomycota</taxon>
        <taxon>Agaricomycotina</taxon>
        <taxon>Agaricomycetes</taxon>
        <taxon>Agaricomycetidae</taxon>
        <taxon>Agaricales</taxon>
        <taxon>Marasmiineae</taxon>
        <taxon>Physalacriaceae</taxon>
        <taxon>Cylindrobasidium</taxon>
    </lineage>
</organism>
<evidence type="ECO:0000313" key="3">
    <source>
        <dbReference type="Proteomes" id="UP000054007"/>
    </source>
</evidence>
<reference evidence="2 3" key="1">
    <citation type="journal article" date="2015" name="Fungal Genet. Biol.">
        <title>Evolution of novel wood decay mechanisms in Agaricales revealed by the genome sequences of Fistulina hepatica and Cylindrobasidium torrendii.</title>
        <authorList>
            <person name="Floudas D."/>
            <person name="Held B.W."/>
            <person name="Riley R."/>
            <person name="Nagy L.G."/>
            <person name="Koehler G."/>
            <person name="Ransdell A.S."/>
            <person name="Younus H."/>
            <person name="Chow J."/>
            <person name="Chiniquy J."/>
            <person name="Lipzen A."/>
            <person name="Tritt A."/>
            <person name="Sun H."/>
            <person name="Haridas S."/>
            <person name="LaButti K."/>
            <person name="Ohm R.A."/>
            <person name="Kues U."/>
            <person name="Blanchette R.A."/>
            <person name="Grigoriev I.V."/>
            <person name="Minto R.E."/>
            <person name="Hibbett D.S."/>
        </authorList>
    </citation>
    <scope>NUCLEOTIDE SEQUENCE [LARGE SCALE GENOMIC DNA]</scope>
    <source>
        <strain evidence="2 3">FP15055 ss-10</strain>
    </source>
</reference>
<feature type="compositionally biased region" description="Polar residues" evidence="1">
    <location>
        <begin position="1"/>
        <end position="10"/>
    </location>
</feature>
<protein>
    <submittedName>
        <fullName evidence="2">Uncharacterized protein</fullName>
    </submittedName>
</protein>
<feature type="compositionally biased region" description="Pro residues" evidence="1">
    <location>
        <begin position="527"/>
        <end position="546"/>
    </location>
</feature>
<dbReference type="EMBL" id="KN881024">
    <property type="protein sequence ID" value="KIY61175.1"/>
    <property type="molecule type" value="Genomic_DNA"/>
</dbReference>
<dbReference type="STRING" id="1314674.A0A0D7AT65"/>